<dbReference type="AlphaFoldDB" id="A0A7Y0F289"/>
<evidence type="ECO:0000256" key="2">
    <source>
        <dbReference type="SAM" id="Phobius"/>
    </source>
</evidence>
<name>A0A7Y0F289_9BIFI</name>
<dbReference type="EMBL" id="JAAIIH010000008">
    <property type="protein sequence ID" value="NMN00672.1"/>
    <property type="molecule type" value="Genomic_DNA"/>
</dbReference>
<evidence type="ECO:0000256" key="1">
    <source>
        <dbReference type="SAM" id="MobiDB-lite"/>
    </source>
</evidence>
<gene>
    <name evidence="4" type="ORF">G1C96_1251</name>
</gene>
<evidence type="ECO:0000313" key="4">
    <source>
        <dbReference type="EMBL" id="NMN00672.1"/>
    </source>
</evidence>
<proteinExistence type="predicted"/>
<evidence type="ECO:0000259" key="3">
    <source>
        <dbReference type="Pfam" id="PF17802"/>
    </source>
</evidence>
<organism evidence="4 5">
    <name type="scientific">Bifidobacterium moraviense</name>
    <dbReference type="NCBI Taxonomy" id="2675323"/>
    <lineage>
        <taxon>Bacteria</taxon>
        <taxon>Bacillati</taxon>
        <taxon>Actinomycetota</taxon>
        <taxon>Actinomycetes</taxon>
        <taxon>Bifidobacteriales</taxon>
        <taxon>Bifidobacteriaceae</taxon>
        <taxon>Bifidobacterium</taxon>
    </lineage>
</organism>
<comment type="caution">
    <text evidence="4">The sequence shown here is derived from an EMBL/GenBank/DDBJ whole genome shotgun (WGS) entry which is preliminary data.</text>
</comment>
<dbReference type="InterPro" id="IPR041033">
    <property type="entry name" value="SpaA_PFL_dom_1"/>
</dbReference>
<feature type="transmembrane region" description="Helical" evidence="2">
    <location>
        <begin position="1142"/>
        <end position="1160"/>
    </location>
</feature>
<dbReference type="Gene3D" id="2.60.40.10">
    <property type="entry name" value="Immunoglobulins"/>
    <property type="match status" value="3"/>
</dbReference>
<protein>
    <recommendedName>
        <fullName evidence="3">SpaA-like prealbumin fold domain-containing protein</fullName>
    </recommendedName>
</protein>
<feature type="domain" description="SpaA-like prealbumin fold" evidence="3">
    <location>
        <begin position="624"/>
        <end position="779"/>
    </location>
</feature>
<accession>A0A7Y0F289</accession>
<keyword evidence="2" id="KW-1133">Transmembrane helix</keyword>
<evidence type="ECO:0000313" key="5">
    <source>
        <dbReference type="Proteomes" id="UP000588277"/>
    </source>
</evidence>
<keyword evidence="2" id="KW-0472">Membrane</keyword>
<dbReference type="Proteomes" id="UP000588277">
    <property type="component" value="Unassembled WGS sequence"/>
</dbReference>
<dbReference type="GO" id="GO:0005975">
    <property type="term" value="P:carbohydrate metabolic process"/>
    <property type="evidence" value="ECO:0007669"/>
    <property type="project" value="UniProtKB-ARBA"/>
</dbReference>
<keyword evidence="2" id="KW-0812">Transmembrane</keyword>
<keyword evidence="5" id="KW-1185">Reference proteome</keyword>
<feature type="region of interest" description="Disordered" evidence="1">
    <location>
        <begin position="1202"/>
        <end position="1222"/>
    </location>
</feature>
<sequence>MDKGALALSYGGTVTVNAGMFQNIVTTYGDGSQGGAIIHQETGGTIVINGGTFQNNKGTRGTVLYVYDGDISKVEIHGGQFLNNKSNMAGGVIMQNAAKGTMIIDAQSGNIPLFSGNASGNAGNSKGGAIHNNGKLTVSAGTFQNNTAYGIGGGAISQDGGSTTIVPADGQTVTFQGNAHNVRDADGNPAQCNTTSGEADACWGNNWKAGGGAIYVTAGQLNVQGKVTFNGNYTRTWGYMDGGGAIYVKGVFWLQNDAKGNKPLFENNYAGVEQRETNTADGTVKTAFRGSAGGAIFLQEGSVDNKKTDETQKYSSRAYIMGGEFRNNTSGYLGGAVYTEAGTLTYIAKAVATGNVAGHFGGGLWLCPSGTGTASKGGNIALFDNKVDKSIDLNNEANRSPYPNDKPFTGDALVSWDNGGSDKQYGTVNGTGTEAGDDFAIMNPMWKGEIGSTNFQLMNTWFTDRTKTVVDWYYDGTPLKSASGFQDYFQDPEIQSKGGWHGHYTNPEGNDGGGTNLAVTMTGDRFSETGSSNEKIPDDEYTDHVRTLNLTRKASSDNKGVFTTGIALKAQKADGMSDEEWAAAKDGALNSASVVLTGNAARLSGGAFATNGDVKFSTPYTASWSKVDNNTTNPAPLAGSEWTLSTTGTGVSEDAARKNTELGGPFNTDFYPTICPTDKDGNLVGTGYADGACWEETVETKDGTTTVTRTAIVKDNIANDSNAGNDYAYAGFDNNPVGGGFDINNLANGTYTLTERKAPTGYQLDSTQHTFKVNNAQAKWNNAQGRSTENVDIDIVNTPLPGVSWSKVDADNSGVLVGGSEWTVTKLDDQGRPIDHTARTVTDCVDPSNDTKATPCADGTSTTKTYADTNGAVGVFSIKLDEVGTYQLKEIVVPDGYWHPEASTTYQFTITSTDKADAKVAVYPTDGSSNPLPSNNIPNKRTQVAWSKVAADNPDGDPLSGAEWEISGPYDSAGKTISGVKPVTAKVTDCTSEPNAHDPCGSHQNSLDSANGATPTYADLDPAAGKFKVAGFALPSDANTHYYYHLTETEAPTGYIKTDTVYEFVIDSTAPTGTLKFVKICPADSSATTSSSVTFASLFASGTNANTTECGDDSDTSANLILNYKAVAALPLTGGPGTARDWMTVGGAFVAAAGIVAALLDARRRRMAAIAGDAGTGAMVFTSAPTWPSGGPSFANGSHARPMHGSGLGTSMGRTPKGRHAI</sequence>
<reference evidence="4 5" key="1">
    <citation type="submission" date="2020-02" db="EMBL/GenBank/DDBJ databases">
        <title>Characterization of phylogenetic diversity of novel bifidobacterial species isolated in Czech ZOOs.</title>
        <authorList>
            <person name="Lugli G.A."/>
            <person name="Vera N.B."/>
            <person name="Ventura M."/>
        </authorList>
    </citation>
    <scope>NUCLEOTIDE SEQUENCE [LARGE SCALE GENOMIC DNA]</scope>
    <source>
        <strain evidence="4 5">DSM 109958</strain>
    </source>
</reference>
<dbReference type="Pfam" id="PF17802">
    <property type="entry name" value="SpaA"/>
    <property type="match status" value="2"/>
</dbReference>
<dbReference type="InterPro" id="IPR013783">
    <property type="entry name" value="Ig-like_fold"/>
</dbReference>
<feature type="domain" description="SpaA-like prealbumin fold" evidence="3">
    <location>
        <begin position="803"/>
        <end position="915"/>
    </location>
</feature>